<reference evidence="8 9" key="1">
    <citation type="submission" date="2024-02" db="EMBL/GenBank/DDBJ databases">
        <authorList>
            <consortium name="ELIXIR-Norway"/>
            <consortium name="Elixir Norway"/>
        </authorList>
    </citation>
    <scope>NUCLEOTIDE SEQUENCE [LARGE SCALE GENOMIC DNA]</scope>
</reference>
<evidence type="ECO:0000256" key="2">
    <source>
        <dbReference type="ARBA" id="ARBA00010304"/>
    </source>
</evidence>
<evidence type="ECO:0000313" key="9">
    <source>
        <dbReference type="Proteomes" id="UP001497444"/>
    </source>
</evidence>
<evidence type="ECO:0000256" key="4">
    <source>
        <dbReference type="ARBA" id="ARBA00023204"/>
    </source>
</evidence>
<organism evidence="8 9">
    <name type="scientific">Sphagnum jensenii</name>
    <dbReference type="NCBI Taxonomy" id="128206"/>
    <lineage>
        <taxon>Eukaryota</taxon>
        <taxon>Viridiplantae</taxon>
        <taxon>Streptophyta</taxon>
        <taxon>Embryophyta</taxon>
        <taxon>Bryophyta</taxon>
        <taxon>Sphagnophytina</taxon>
        <taxon>Sphagnopsida</taxon>
        <taxon>Sphagnales</taxon>
        <taxon>Sphagnaceae</taxon>
        <taxon>Sphagnum</taxon>
    </lineage>
</organism>
<dbReference type="Pfam" id="PF07522">
    <property type="entry name" value="DRMBL"/>
    <property type="match status" value="1"/>
</dbReference>
<sequence length="607" mass="67922">MPVELAQRYPFSVDTWTEASTRKRFHFLTHAHKDHTAGIENLGFSSIYCTDITQKLVIRRYPKLIESAFVTLVVGEARLIPDEEEPFTVTAYDANHCPGAVMLLFEGIFGSVLHTGDCRLTRDCLNQLPAKYVMNAAHQGRTNTLDCLYLDCTFGKEVMAMPSRQDAIRQVIKCIWNHPDAPIVYLACDLLGQEDLLREISKSFQNAKIYADKSKLSEYITDLTIVDPDLLTDCQDLTRFQICEGFPKLYERAQKAFAEALARGVHKPLFIRPSAQWYTFEERPDAKRMRCINKLHPQKEAEKDQFGVWHVCFSMHSSRQELQAALDVMLPKKVISSTPHCAATELVSPGSDADKKRKGFSKEHKGRSTSKVVEQSPCSITAAQVESSSTIELKENQDVEFASPQRPVSLFGMARHGVPPSPPLSFVSQEPDALCISTLATQDIVTNPTTENSLAALSVQVDGSTIYSADKILRMVELESPDMSFIREPLLPHNRNLFEFVDKNNGLQHTNSPSCSPDGKCQKKVSPFCHDRSVCISKMATSEGIDSKQQATSEGIDNKYHGQVGSRKGVASQTEYGWPSMYRRLRVPIPQPLPSLLDLANFPPGNY</sequence>
<feature type="domain" description="DNA repair metallo-beta-lactamase" evidence="7">
    <location>
        <begin position="230"/>
        <end position="341"/>
    </location>
</feature>
<evidence type="ECO:0000256" key="3">
    <source>
        <dbReference type="ARBA" id="ARBA00022763"/>
    </source>
</evidence>
<evidence type="ECO:0000259" key="7">
    <source>
        <dbReference type="Pfam" id="PF07522"/>
    </source>
</evidence>
<feature type="region of interest" description="Disordered" evidence="6">
    <location>
        <begin position="345"/>
        <end position="375"/>
    </location>
</feature>
<dbReference type="EMBL" id="OZ020097">
    <property type="protein sequence ID" value="CAK9269406.1"/>
    <property type="molecule type" value="Genomic_DNA"/>
</dbReference>
<name>A0ABP0WRC0_9BRYO</name>
<dbReference type="PANTHER" id="PTHR23240">
    <property type="entry name" value="DNA CROSS-LINK REPAIR PROTEIN PSO2/SNM1-RELATED"/>
    <property type="match status" value="1"/>
</dbReference>
<evidence type="ECO:0000256" key="1">
    <source>
        <dbReference type="ARBA" id="ARBA00004123"/>
    </source>
</evidence>
<dbReference type="PANTHER" id="PTHR23240:SF31">
    <property type="entry name" value="DNA REPAIR METALLO-BETA-LACTAMASE FAMILY PROTEIN"/>
    <property type="match status" value="1"/>
</dbReference>
<dbReference type="Proteomes" id="UP001497444">
    <property type="component" value="Chromosome 2"/>
</dbReference>
<evidence type="ECO:0000256" key="6">
    <source>
        <dbReference type="SAM" id="MobiDB-lite"/>
    </source>
</evidence>
<gene>
    <name evidence="8" type="ORF">CSSPJE1EN1_LOCUS14884</name>
</gene>
<comment type="subcellular location">
    <subcellularLocation>
        <location evidence="1">Nucleus</location>
    </subcellularLocation>
</comment>
<dbReference type="Gene3D" id="3.40.50.12650">
    <property type="match status" value="1"/>
</dbReference>
<comment type="similarity">
    <text evidence="2">Belongs to the DNA repair metallo-beta-lactamase (DRMBL) family.</text>
</comment>
<evidence type="ECO:0000256" key="5">
    <source>
        <dbReference type="ARBA" id="ARBA00023242"/>
    </source>
</evidence>
<dbReference type="SUPFAM" id="SSF56281">
    <property type="entry name" value="Metallo-hydrolase/oxidoreductase"/>
    <property type="match status" value="1"/>
</dbReference>
<dbReference type="InterPro" id="IPR036866">
    <property type="entry name" value="RibonucZ/Hydroxyglut_hydro"/>
</dbReference>
<keyword evidence="5" id="KW-0539">Nucleus</keyword>
<keyword evidence="3" id="KW-0227">DNA damage</keyword>
<feature type="compositionally biased region" description="Basic and acidic residues" evidence="6">
    <location>
        <begin position="352"/>
        <end position="363"/>
    </location>
</feature>
<protein>
    <recommendedName>
        <fullName evidence="7">DNA repair metallo-beta-lactamase domain-containing protein</fullName>
    </recommendedName>
</protein>
<proteinExistence type="inferred from homology"/>
<accession>A0ABP0WRC0</accession>
<evidence type="ECO:0000313" key="8">
    <source>
        <dbReference type="EMBL" id="CAK9269406.1"/>
    </source>
</evidence>
<keyword evidence="9" id="KW-1185">Reference proteome</keyword>
<dbReference type="InterPro" id="IPR011084">
    <property type="entry name" value="DRMBL"/>
</dbReference>
<keyword evidence="4" id="KW-0234">DNA repair</keyword>
<dbReference type="Gene3D" id="3.60.15.10">
    <property type="entry name" value="Ribonuclease Z/Hydroxyacylglutathione hydrolase-like"/>
    <property type="match status" value="1"/>
</dbReference>